<dbReference type="AlphaFoldDB" id="A0ABD2PQK3"/>
<keyword evidence="1" id="KW-0880">Kelch repeat</keyword>
<dbReference type="EMBL" id="JBJKFK010003543">
    <property type="protein sequence ID" value="KAL3309785.1"/>
    <property type="molecule type" value="Genomic_DNA"/>
</dbReference>
<protein>
    <submittedName>
        <fullName evidence="4">Uncharacterized protein</fullName>
    </submittedName>
</protein>
<evidence type="ECO:0000256" key="3">
    <source>
        <dbReference type="SAM" id="SignalP"/>
    </source>
</evidence>
<feature type="signal peptide" evidence="3">
    <location>
        <begin position="1"/>
        <end position="20"/>
    </location>
</feature>
<dbReference type="Proteomes" id="UP001626550">
    <property type="component" value="Unassembled WGS sequence"/>
</dbReference>
<proteinExistence type="predicted"/>
<dbReference type="Gene3D" id="2.120.10.80">
    <property type="entry name" value="Kelch-type beta propeller"/>
    <property type="match status" value="1"/>
</dbReference>
<dbReference type="InterPro" id="IPR015915">
    <property type="entry name" value="Kelch-typ_b-propeller"/>
</dbReference>
<dbReference type="PANTHER" id="PTHR46344">
    <property type="entry name" value="OS02G0202900 PROTEIN"/>
    <property type="match status" value="1"/>
</dbReference>
<accession>A0ABD2PQK3</accession>
<name>A0ABD2PQK3_9PLAT</name>
<dbReference type="SUPFAM" id="SSF117281">
    <property type="entry name" value="Kelch motif"/>
    <property type="match status" value="1"/>
</dbReference>
<feature type="chain" id="PRO_5044783402" evidence="3">
    <location>
        <begin position="21"/>
        <end position="372"/>
    </location>
</feature>
<keyword evidence="3" id="KW-0732">Signal</keyword>
<dbReference type="PANTHER" id="PTHR46344:SF27">
    <property type="entry name" value="KELCH REPEAT SUPERFAMILY PROTEIN"/>
    <property type="match status" value="1"/>
</dbReference>
<comment type="caution">
    <text evidence="4">The sequence shown here is derived from an EMBL/GenBank/DDBJ whole genome shotgun (WGS) entry which is preliminary data.</text>
</comment>
<reference evidence="4 5" key="1">
    <citation type="submission" date="2024-11" db="EMBL/GenBank/DDBJ databases">
        <title>Adaptive evolution of stress response genes in parasites aligns with host niche diversity.</title>
        <authorList>
            <person name="Hahn C."/>
            <person name="Resl P."/>
        </authorList>
    </citation>
    <scope>NUCLEOTIDE SEQUENCE [LARGE SCALE GENOMIC DNA]</scope>
    <source>
        <strain evidence="4">EGGRZ-B1_66</strain>
        <tissue evidence="4">Body</tissue>
    </source>
</reference>
<evidence type="ECO:0000313" key="5">
    <source>
        <dbReference type="Proteomes" id="UP001626550"/>
    </source>
</evidence>
<evidence type="ECO:0000256" key="1">
    <source>
        <dbReference type="ARBA" id="ARBA00022441"/>
    </source>
</evidence>
<keyword evidence="2" id="KW-0677">Repeat</keyword>
<keyword evidence="5" id="KW-1185">Reference proteome</keyword>
<evidence type="ECO:0000256" key="2">
    <source>
        <dbReference type="ARBA" id="ARBA00022737"/>
    </source>
</evidence>
<evidence type="ECO:0000313" key="4">
    <source>
        <dbReference type="EMBL" id="KAL3309785.1"/>
    </source>
</evidence>
<gene>
    <name evidence="4" type="ORF">Ciccas_011662</name>
</gene>
<sequence length="372" mass="42359">MLKISLCLLLFTTLLVLVSGYKGNNFYPYYLGVILSDRVHVCHGILWNDDTFLAPSQCICPYDPRSLQILFFNGPQPRTFEFDSELFRKMTQDWCQDQLANPIISFNSKDLRNLPIPSAERNIMREIDGPTNASLFNALPSDARVTKNMETTIDFCDRHRSTHYCGWCRNQYQKPCLEKSDLGSVLESRESGQFVGILDRIVCDSQGCLMQMLSGQKITEYAAKSNEFYRDNARSTKPPQIDHNYDIWSQDPSSKKWLIIGSWYNSDSQEMDLSTNRWSKSRSVPPLPIDGRKIAGALAFNVEGTIYYIGGGYGDSSNEVYILHSGSYSWTNGPSMMEKRGFFSGAVVGSKIYVFGGENFENNKQVSRKYIY</sequence>
<organism evidence="4 5">
    <name type="scientific">Cichlidogyrus casuarinus</name>
    <dbReference type="NCBI Taxonomy" id="1844966"/>
    <lineage>
        <taxon>Eukaryota</taxon>
        <taxon>Metazoa</taxon>
        <taxon>Spiralia</taxon>
        <taxon>Lophotrochozoa</taxon>
        <taxon>Platyhelminthes</taxon>
        <taxon>Monogenea</taxon>
        <taxon>Monopisthocotylea</taxon>
        <taxon>Dactylogyridea</taxon>
        <taxon>Ancyrocephalidae</taxon>
        <taxon>Cichlidogyrus</taxon>
    </lineage>
</organism>